<keyword evidence="1" id="KW-0175">Coiled coil</keyword>
<dbReference type="EMBL" id="VFQX01000048">
    <property type="protein sequence ID" value="KAF0975247.1"/>
    <property type="molecule type" value="Genomic_DNA"/>
</dbReference>
<dbReference type="OrthoDB" id="10252982at2759"/>
<dbReference type="OMA" id="FKAQHNF"/>
<protein>
    <submittedName>
        <fullName evidence="2">Uncharacterized protein</fullName>
    </submittedName>
</protein>
<proteinExistence type="predicted"/>
<accession>A0A6A5BDV3</accession>
<dbReference type="VEuPathDB" id="AmoebaDB:NfTy_043490"/>
<dbReference type="RefSeq" id="XP_044559960.1">
    <property type="nucleotide sequence ID" value="XM_044709585.1"/>
</dbReference>
<name>A0A6A5BDV3_NAEFO</name>
<gene>
    <name evidence="2" type="ORF">FDP41_005999</name>
</gene>
<dbReference type="Proteomes" id="UP000444721">
    <property type="component" value="Unassembled WGS sequence"/>
</dbReference>
<sequence>MTQSLLLPQRPVLAQEEDYMKKVAQIVGSVDRSVSKAGSSSATFLAGSRKELYSHFDESEKKIADRQMRSAQLCRRAKQKEALENMIEKKVKRPQTACTSSFKAIERDKAPIYRKDENIQTTPGQYDINYNLIDKKELVLKWVPHQEKPQVIDENYKFYLEGDKLSTNDAKGTTYQFKSKTTRAHGHDKRRFSYENEFLETGPQKDFVKFQEDRSTLVFDKSLDRNKASELYVNKTKPNMRDLMYDTINPDVYSPTISKGIIDFGKSSDRKTARKGSRMNTELVKTDIENNPQLSMPNWHILHLSNPEDTLKLSTAPGNERQTFERVVSFDKHISREETPPYKRMLWTPSAYYNQLNASEFQKKRDAEQEVERFKKDKKNAGDSMGLNSEMNAYSKTHPNIPFMCYMDKQIDRHKLAAKPPLGNDLDYIVQPNASSKFERVRNISCMPPKKKKQTPEMQQPKVDDSYKFYVPQEDWSSKSTNSHNFGTDTSRDKWKAPIQMRYNPKENIDNFYDASRTLVEERIKGDPLIRCQLPRDNNKTKLFKAQHNFQLDPNEVLENVKPGQNLKIGFVDMGRMKRRKDMAKNNDFPCVGSYKPKYSIVESKPVTFTFPKSGV</sequence>
<dbReference type="VEuPathDB" id="AmoebaDB:FDP41_005999"/>
<feature type="coiled-coil region" evidence="1">
    <location>
        <begin position="357"/>
        <end position="384"/>
    </location>
</feature>
<comment type="caution">
    <text evidence="2">The sequence shown here is derived from an EMBL/GenBank/DDBJ whole genome shotgun (WGS) entry which is preliminary data.</text>
</comment>
<evidence type="ECO:0000313" key="3">
    <source>
        <dbReference type="Proteomes" id="UP000444721"/>
    </source>
</evidence>
<dbReference type="AlphaFoldDB" id="A0A6A5BDV3"/>
<dbReference type="VEuPathDB" id="AmoebaDB:NF0114420"/>
<evidence type="ECO:0000256" key="1">
    <source>
        <dbReference type="SAM" id="Coils"/>
    </source>
</evidence>
<reference evidence="2 3" key="1">
    <citation type="journal article" date="2019" name="Sci. Rep.">
        <title>Nanopore sequencing improves the draft genome of the human pathogenic amoeba Naegleria fowleri.</title>
        <authorList>
            <person name="Liechti N."/>
            <person name="Schurch N."/>
            <person name="Bruggmann R."/>
            <person name="Wittwer M."/>
        </authorList>
    </citation>
    <scope>NUCLEOTIDE SEQUENCE [LARGE SCALE GENOMIC DNA]</scope>
    <source>
        <strain evidence="2 3">ATCC 30894</strain>
    </source>
</reference>
<evidence type="ECO:0000313" key="2">
    <source>
        <dbReference type="EMBL" id="KAF0975247.1"/>
    </source>
</evidence>
<organism evidence="2 3">
    <name type="scientific">Naegleria fowleri</name>
    <name type="common">Brain eating amoeba</name>
    <dbReference type="NCBI Taxonomy" id="5763"/>
    <lineage>
        <taxon>Eukaryota</taxon>
        <taxon>Discoba</taxon>
        <taxon>Heterolobosea</taxon>
        <taxon>Tetramitia</taxon>
        <taxon>Eutetramitia</taxon>
        <taxon>Vahlkampfiidae</taxon>
        <taxon>Naegleria</taxon>
    </lineage>
</organism>
<dbReference type="GeneID" id="68113217"/>
<keyword evidence="3" id="KW-1185">Reference proteome</keyword>